<gene>
    <name evidence="2" type="ORF">CCACVL1_25482</name>
</gene>
<dbReference type="OrthoDB" id="1937665at2759"/>
<dbReference type="Proteomes" id="UP000188268">
    <property type="component" value="Unassembled WGS sequence"/>
</dbReference>
<accession>A0A1R3GJW6</accession>
<dbReference type="EMBL" id="AWWV01014226">
    <property type="protein sequence ID" value="OMO58351.1"/>
    <property type="molecule type" value="Genomic_DNA"/>
</dbReference>
<feature type="compositionally biased region" description="Basic and acidic residues" evidence="1">
    <location>
        <begin position="169"/>
        <end position="181"/>
    </location>
</feature>
<comment type="caution">
    <text evidence="2">The sequence shown here is derived from an EMBL/GenBank/DDBJ whole genome shotgun (WGS) entry which is preliminary data.</text>
</comment>
<reference evidence="2 3" key="1">
    <citation type="submission" date="2013-09" db="EMBL/GenBank/DDBJ databases">
        <title>Corchorus capsularis genome sequencing.</title>
        <authorList>
            <person name="Alam M."/>
            <person name="Haque M.S."/>
            <person name="Islam M.S."/>
            <person name="Emdad E.M."/>
            <person name="Islam M.M."/>
            <person name="Ahmed B."/>
            <person name="Halim A."/>
            <person name="Hossen Q.M.M."/>
            <person name="Hossain M.Z."/>
            <person name="Ahmed R."/>
            <person name="Khan M.M."/>
            <person name="Islam R."/>
            <person name="Rashid M.M."/>
            <person name="Khan S.A."/>
            <person name="Rahman M.S."/>
            <person name="Alam M."/>
        </authorList>
    </citation>
    <scope>NUCLEOTIDE SEQUENCE [LARGE SCALE GENOMIC DNA]</scope>
    <source>
        <strain evidence="3">cv. CVL-1</strain>
        <tissue evidence="2">Whole seedling</tissue>
    </source>
</reference>
<evidence type="ECO:0000313" key="3">
    <source>
        <dbReference type="Proteomes" id="UP000188268"/>
    </source>
</evidence>
<name>A0A1R3GJW6_COCAP</name>
<dbReference type="Gramene" id="OMO58351">
    <property type="protein sequence ID" value="OMO58351"/>
    <property type="gene ID" value="CCACVL1_25482"/>
</dbReference>
<evidence type="ECO:0000256" key="1">
    <source>
        <dbReference type="SAM" id="MobiDB-lite"/>
    </source>
</evidence>
<protein>
    <submittedName>
        <fullName evidence="2">Uncharacterized protein</fullName>
    </submittedName>
</protein>
<feature type="region of interest" description="Disordered" evidence="1">
    <location>
        <begin position="147"/>
        <end position="181"/>
    </location>
</feature>
<dbReference type="STRING" id="210143.A0A1R3GJW6"/>
<dbReference type="OMA" id="RVLPCRY"/>
<proteinExistence type="predicted"/>
<dbReference type="AlphaFoldDB" id="A0A1R3GJW6"/>
<sequence length="234" mass="26219">MDSHKFLGVNKGGGYSKAQMCLQKILTIICSVPPNQQIISEDEPSFQFHPRDLLQLDSSSSSSTSQDKAQSFVPRGFLIDLNLELTSSPEETQTNLVAIDQEEKRNPVSETDLEDEKRETVPFYSRGIGQQEEEGGALTLVIETGEGLSSANGESEVDELSSELGTQEIKGKEAREKQREVGLHRRRFGDEVSQSQVVRTRRGRLRVLPCRYKDSVLIHPLARNAGSTKRRRFK</sequence>
<organism evidence="2 3">
    <name type="scientific">Corchorus capsularis</name>
    <name type="common">Jute</name>
    <dbReference type="NCBI Taxonomy" id="210143"/>
    <lineage>
        <taxon>Eukaryota</taxon>
        <taxon>Viridiplantae</taxon>
        <taxon>Streptophyta</taxon>
        <taxon>Embryophyta</taxon>
        <taxon>Tracheophyta</taxon>
        <taxon>Spermatophyta</taxon>
        <taxon>Magnoliopsida</taxon>
        <taxon>eudicotyledons</taxon>
        <taxon>Gunneridae</taxon>
        <taxon>Pentapetalae</taxon>
        <taxon>rosids</taxon>
        <taxon>malvids</taxon>
        <taxon>Malvales</taxon>
        <taxon>Malvaceae</taxon>
        <taxon>Grewioideae</taxon>
        <taxon>Apeibeae</taxon>
        <taxon>Corchorus</taxon>
    </lineage>
</organism>
<keyword evidence="3" id="KW-1185">Reference proteome</keyword>
<evidence type="ECO:0000313" key="2">
    <source>
        <dbReference type="EMBL" id="OMO58351.1"/>
    </source>
</evidence>